<evidence type="ECO:0000313" key="3">
    <source>
        <dbReference type="Proteomes" id="UP000249645"/>
    </source>
</evidence>
<dbReference type="Pfam" id="PF00027">
    <property type="entry name" value="cNMP_binding"/>
    <property type="match status" value="1"/>
</dbReference>
<name>A0A2W5EIL8_9SPHI</name>
<sequence>MYEIFQQYLDKKIELRDEEKAFIQSLSIAKKIRKKQYLLQEGDVWKYHAFITKGSLRTYAVDDKGLEHIIYFGFENWWIGDRESLINQTPTRLNIDAIEDSELILFTNDNFQLICDKVSVFKDMVYGIISKSLNVNQSRILSNISQTAEEKYLSFIEKYGVLANRVPQAMIAAYLGIKPETLSRIRNSVARK</sequence>
<dbReference type="InterPro" id="IPR000595">
    <property type="entry name" value="cNMP-bd_dom"/>
</dbReference>
<feature type="domain" description="Cyclic nucleotide-binding" evidence="1">
    <location>
        <begin position="30"/>
        <end position="116"/>
    </location>
</feature>
<reference evidence="2 3" key="1">
    <citation type="submission" date="2017-11" db="EMBL/GenBank/DDBJ databases">
        <title>Infants hospitalized years apart are colonized by the same room-sourced microbial strains.</title>
        <authorList>
            <person name="Brooks B."/>
            <person name="Olm M.R."/>
            <person name="Firek B.A."/>
            <person name="Baker R."/>
            <person name="Thomas B.C."/>
            <person name="Morowitz M.J."/>
            <person name="Banfield J.F."/>
        </authorList>
    </citation>
    <scope>NUCLEOTIDE SEQUENCE [LARGE SCALE GENOMIC DNA]</scope>
    <source>
        <strain evidence="2">S2_009_000_R2_76</strain>
    </source>
</reference>
<organism evidence="2 3">
    <name type="scientific">Pseudopedobacter saltans</name>
    <dbReference type="NCBI Taxonomy" id="151895"/>
    <lineage>
        <taxon>Bacteria</taxon>
        <taxon>Pseudomonadati</taxon>
        <taxon>Bacteroidota</taxon>
        <taxon>Sphingobacteriia</taxon>
        <taxon>Sphingobacteriales</taxon>
        <taxon>Sphingobacteriaceae</taxon>
        <taxon>Pseudopedobacter</taxon>
    </lineage>
</organism>
<dbReference type="SUPFAM" id="SSF51206">
    <property type="entry name" value="cAMP-binding domain-like"/>
    <property type="match status" value="1"/>
</dbReference>
<proteinExistence type="predicted"/>
<dbReference type="CDD" id="cd00038">
    <property type="entry name" value="CAP_ED"/>
    <property type="match status" value="1"/>
</dbReference>
<gene>
    <name evidence="2" type="ORF">DI598_16335</name>
</gene>
<dbReference type="Proteomes" id="UP000249645">
    <property type="component" value="Unassembled WGS sequence"/>
</dbReference>
<dbReference type="InterPro" id="IPR018490">
    <property type="entry name" value="cNMP-bd_dom_sf"/>
</dbReference>
<protein>
    <submittedName>
        <fullName evidence="2">Cyclic nucleotide-binding protein</fullName>
    </submittedName>
</protein>
<accession>A0A2W5EIL8</accession>
<evidence type="ECO:0000313" key="2">
    <source>
        <dbReference type="EMBL" id="PZP42938.1"/>
    </source>
</evidence>
<dbReference type="Gene3D" id="2.60.120.10">
    <property type="entry name" value="Jelly Rolls"/>
    <property type="match status" value="1"/>
</dbReference>
<dbReference type="EMBL" id="QFOI01000399">
    <property type="protein sequence ID" value="PZP42938.1"/>
    <property type="molecule type" value="Genomic_DNA"/>
</dbReference>
<dbReference type="AlphaFoldDB" id="A0A2W5EIL8"/>
<dbReference type="InterPro" id="IPR014710">
    <property type="entry name" value="RmlC-like_jellyroll"/>
</dbReference>
<evidence type="ECO:0000259" key="1">
    <source>
        <dbReference type="Pfam" id="PF00027"/>
    </source>
</evidence>
<comment type="caution">
    <text evidence="2">The sequence shown here is derived from an EMBL/GenBank/DDBJ whole genome shotgun (WGS) entry which is preliminary data.</text>
</comment>